<dbReference type="AlphaFoldDB" id="A0A1H9CJ14"/>
<reference evidence="1 2" key="1">
    <citation type="submission" date="2016-10" db="EMBL/GenBank/DDBJ databases">
        <authorList>
            <person name="de Groot N.N."/>
        </authorList>
    </citation>
    <scope>NUCLEOTIDE SEQUENCE [LARGE SCALE GENOMIC DNA]</scope>
    <source>
        <strain evidence="1 2">CGMCC 4.3519</strain>
    </source>
</reference>
<dbReference type="Proteomes" id="UP000199055">
    <property type="component" value="Unassembled WGS sequence"/>
</dbReference>
<dbReference type="EMBL" id="FOET01000003">
    <property type="protein sequence ID" value="SEQ01220.1"/>
    <property type="molecule type" value="Genomic_DNA"/>
</dbReference>
<protein>
    <submittedName>
        <fullName evidence="1">Uncharacterized protein</fullName>
    </submittedName>
</protein>
<gene>
    <name evidence="1" type="ORF">SAMN05216481_103269</name>
</gene>
<proteinExistence type="predicted"/>
<evidence type="ECO:0000313" key="2">
    <source>
        <dbReference type="Proteomes" id="UP000199055"/>
    </source>
</evidence>
<keyword evidence="2" id="KW-1185">Reference proteome</keyword>
<name>A0A1H9CJ14_9ACTN</name>
<organism evidence="1 2">
    <name type="scientific">Streptomyces radiopugnans</name>
    <dbReference type="NCBI Taxonomy" id="403935"/>
    <lineage>
        <taxon>Bacteria</taxon>
        <taxon>Bacillati</taxon>
        <taxon>Actinomycetota</taxon>
        <taxon>Actinomycetes</taxon>
        <taxon>Kitasatosporales</taxon>
        <taxon>Streptomycetaceae</taxon>
        <taxon>Streptomyces</taxon>
    </lineage>
</organism>
<sequence length="54" mass="6361">MARTQSKCGAWTEKGTRCQNLAMVGASRCYRHRGDWSSYTIEKRKAKVRKRRKK</sequence>
<accession>A0A1H9CJ14</accession>
<evidence type="ECO:0000313" key="1">
    <source>
        <dbReference type="EMBL" id="SEQ01220.1"/>
    </source>
</evidence>